<dbReference type="Gene3D" id="3.40.33.10">
    <property type="entry name" value="CAP"/>
    <property type="match status" value="1"/>
</dbReference>
<evidence type="ECO:0000313" key="5">
    <source>
        <dbReference type="EMBL" id="UQA97034.1"/>
    </source>
</evidence>
<dbReference type="Pfam" id="PF04542">
    <property type="entry name" value="Sigma70_r2"/>
    <property type="match status" value="1"/>
</dbReference>
<sequence length="505" mass="54363">MGTGVGAERECGAAVVAAARNGDEQARERLIAEYLPLVYNVVGRALDGHVDVDDVVQETMLRMLDGLGDLRDPAAFRSWLVAITMNQVRRRWADHGRSRAVGLDQALDVADPGADFVDTTIWRLRLSGQRREAAEATRWLNADDRELLSLWWLEAAGEIARSELAAALDITPRHAAVRVQRVKEQLETGRLVVRALAATPRCPGLETLIGPWDEVPSALWRKRIARHIRNCRTCSRHSSDMLPTEGLLAGLGLVPVLQAPAAPHSLGDMEETAASSPDPTDPVQQLGADEAISRPRRPGARDVILGGTAALLVAAAAFVLLPWLTPDEAPAAPDPTVTMTPTTTPSPPAPSASPATPPPTTAPPTTSPPPTRTAPASRPPSLEQQVTRLVNAQRERNGCRPVQVDAKLHTAAQRHADDMAARDYYQHVSPDGAGPDARISAAGYAWSRWGENLHKGPTTAARVMADWMSDAAHRDNILDCAFTHIGVGVNAASDGPWWIQDFAAH</sequence>
<reference evidence="5" key="1">
    <citation type="submission" date="2021-10" db="EMBL/GenBank/DDBJ databases">
        <title>Streptomyces nigrumlapis sp.nov.,an antimicrobial producing actinobacterium isolated from Black Gobi rocks.</title>
        <authorList>
            <person name="Wen Y."/>
            <person name="Zhang W."/>
            <person name="Liu X.G."/>
        </authorList>
    </citation>
    <scope>NUCLEOTIDE SEQUENCE</scope>
    <source>
        <strain evidence="5">ST13-2-2</strain>
    </source>
</reference>
<feature type="region of interest" description="Disordered" evidence="1">
    <location>
        <begin position="266"/>
        <end position="295"/>
    </location>
</feature>
<dbReference type="PANTHER" id="PTHR31157:SF1">
    <property type="entry name" value="SCP DOMAIN-CONTAINING PROTEIN"/>
    <property type="match status" value="1"/>
</dbReference>
<dbReference type="RefSeq" id="WP_248867952.1">
    <property type="nucleotide sequence ID" value="NZ_CP086322.1"/>
</dbReference>
<accession>A0ABY4MJZ3</accession>
<proteinExistence type="predicted"/>
<keyword evidence="2" id="KW-1133">Transmembrane helix</keyword>
<dbReference type="SUPFAM" id="SSF88946">
    <property type="entry name" value="Sigma2 domain of RNA polymerase sigma factors"/>
    <property type="match status" value="1"/>
</dbReference>
<feature type="domain" description="SCP" evidence="3">
    <location>
        <begin position="388"/>
        <end position="502"/>
    </location>
</feature>
<dbReference type="InterPro" id="IPR007627">
    <property type="entry name" value="RNA_pol_sigma70_r2"/>
</dbReference>
<keyword evidence="6" id="KW-1185">Reference proteome</keyword>
<gene>
    <name evidence="5" type="ORF">K9S39_38795</name>
</gene>
<dbReference type="InterPro" id="IPR013325">
    <property type="entry name" value="RNA_pol_sigma_r2"/>
</dbReference>
<organism evidence="5 6">
    <name type="scientific">Streptomyces halobius</name>
    <dbReference type="NCBI Taxonomy" id="2879846"/>
    <lineage>
        <taxon>Bacteria</taxon>
        <taxon>Bacillati</taxon>
        <taxon>Actinomycetota</taxon>
        <taxon>Actinomycetes</taxon>
        <taxon>Kitasatosporales</taxon>
        <taxon>Streptomycetaceae</taxon>
        <taxon>Streptomyces</taxon>
    </lineage>
</organism>
<protein>
    <submittedName>
        <fullName evidence="5">Sigma-70 family RNA polymerase sigma factor</fullName>
    </submittedName>
</protein>
<dbReference type="SUPFAM" id="SSF55797">
    <property type="entry name" value="PR-1-like"/>
    <property type="match status" value="1"/>
</dbReference>
<dbReference type="CDD" id="cd05379">
    <property type="entry name" value="CAP_bacterial"/>
    <property type="match status" value="1"/>
</dbReference>
<feature type="region of interest" description="Disordered" evidence="1">
    <location>
        <begin position="331"/>
        <end position="383"/>
    </location>
</feature>
<dbReference type="PANTHER" id="PTHR31157">
    <property type="entry name" value="SCP DOMAIN-CONTAINING PROTEIN"/>
    <property type="match status" value="1"/>
</dbReference>
<evidence type="ECO:0000313" key="6">
    <source>
        <dbReference type="Proteomes" id="UP000830115"/>
    </source>
</evidence>
<dbReference type="InterPro" id="IPR035940">
    <property type="entry name" value="CAP_sf"/>
</dbReference>
<dbReference type="InterPro" id="IPR014284">
    <property type="entry name" value="RNA_pol_sigma-70_dom"/>
</dbReference>
<name>A0ABY4MJZ3_9ACTN</name>
<feature type="compositionally biased region" description="Low complexity" evidence="1">
    <location>
        <begin position="331"/>
        <end position="343"/>
    </location>
</feature>
<dbReference type="EMBL" id="CP086322">
    <property type="protein sequence ID" value="UQA97034.1"/>
    <property type="molecule type" value="Genomic_DNA"/>
</dbReference>
<keyword evidence="2" id="KW-0812">Transmembrane</keyword>
<evidence type="ECO:0000256" key="2">
    <source>
        <dbReference type="SAM" id="Phobius"/>
    </source>
</evidence>
<keyword evidence="2" id="KW-0472">Membrane</keyword>
<dbReference type="Gene3D" id="1.10.1740.10">
    <property type="match status" value="1"/>
</dbReference>
<dbReference type="Pfam" id="PF00188">
    <property type="entry name" value="CAP"/>
    <property type="match status" value="1"/>
</dbReference>
<evidence type="ECO:0000256" key="1">
    <source>
        <dbReference type="SAM" id="MobiDB-lite"/>
    </source>
</evidence>
<feature type="domain" description="RNA polymerase sigma-70 region 2" evidence="4">
    <location>
        <begin position="30"/>
        <end position="97"/>
    </location>
</feature>
<evidence type="ECO:0000259" key="3">
    <source>
        <dbReference type="Pfam" id="PF00188"/>
    </source>
</evidence>
<dbReference type="NCBIfam" id="TIGR02937">
    <property type="entry name" value="sigma70-ECF"/>
    <property type="match status" value="1"/>
</dbReference>
<feature type="compositionally biased region" description="Pro residues" evidence="1">
    <location>
        <begin position="344"/>
        <end position="372"/>
    </location>
</feature>
<feature type="transmembrane region" description="Helical" evidence="2">
    <location>
        <begin position="303"/>
        <end position="324"/>
    </location>
</feature>
<evidence type="ECO:0000259" key="4">
    <source>
        <dbReference type="Pfam" id="PF04542"/>
    </source>
</evidence>
<dbReference type="InterPro" id="IPR014044">
    <property type="entry name" value="CAP_dom"/>
</dbReference>
<dbReference type="Proteomes" id="UP000830115">
    <property type="component" value="Chromosome"/>
</dbReference>